<dbReference type="Pfam" id="PF08240">
    <property type="entry name" value="ADH_N"/>
    <property type="match status" value="1"/>
</dbReference>
<evidence type="ECO:0000313" key="2">
    <source>
        <dbReference type="EMBL" id="KUN57408.1"/>
    </source>
</evidence>
<feature type="domain" description="Enoyl reductase (ER)" evidence="1">
    <location>
        <begin position="17"/>
        <end position="341"/>
    </location>
</feature>
<dbReference type="SMART" id="SM00829">
    <property type="entry name" value="PKS_ER"/>
    <property type="match status" value="1"/>
</dbReference>
<dbReference type="PANTHER" id="PTHR45033">
    <property type="match status" value="1"/>
</dbReference>
<dbReference type="InterPro" id="IPR052711">
    <property type="entry name" value="Zinc_ADH-like"/>
</dbReference>
<dbReference type="EMBL" id="LMWU01000073">
    <property type="protein sequence ID" value="KUN57408.1"/>
    <property type="molecule type" value="Genomic_DNA"/>
</dbReference>
<evidence type="ECO:0000313" key="3">
    <source>
        <dbReference type="Proteomes" id="UP000053669"/>
    </source>
</evidence>
<dbReference type="Gene3D" id="3.40.50.720">
    <property type="entry name" value="NAD(P)-binding Rossmann-like Domain"/>
    <property type="match status" value="1"/>
</dbReference>
<comment type="caution">
    <text evidence="2">The sequence shown here is derived from an EMBL/GenBank/DDBJ whole genome shotgun (WGS) entry which is preliminary data.</text>
</comment>
<dbReference type="SUPFAM" id="SSF50129">
    <property type="entry name" value="GroES-like"/>
    <property type="match status" value="1"/>
</dbReference>
<name>A0A101RKV0_9ACTN</name>
<dbReference type="InterPro" id="IPR013154">
    <property type="entry name" value="ADH-like_N"/>
</dbReference>
<reference evidence="2 3" key="1">
    <citation type="submission" date="2015-10" db="EMBL/GenBank/DDBJ databases">
        <title>Draft genome sequence of Streptomyces canus DSM 40017, type strain for the species Streptomyces canus.</title>
        <authorList>
            <person name="Ruckert C."/>
            <person name="Winkler A."/>
            <person name="Kalinowski J."/>
            <person name="Kampfer P."/>
            <person name="Glaeser S."/>
        </authorList>
    </citation>
    <scope>NUCLEOTIDE SEQUENCE [LARGE SCALE GENOMIC DNA]</scope>
    <source>
        <strain evidence="2 3">DSM 40017</strain>
    </source>
</reference>
<dbReference type="GO" id="GO:0016491">
    <property type="term" value="F:oxidoreductase activity"/>
    <property type="evidence" value="ECO:0007669"/>
    <property type="project" value="InterPro"/>
</dbReference>
<dbReference type="Pfam" id="PF00107">
    <property type="entry name" value="ADH_zinc_N"/>
    <property type="match status" value="1"/>
</dbReference>
<proteinExistence type="predicted"/>
<dbReference type="Gene3D" id="3.90.180.10">
    <property type="entry name" value="Medium-chain alcohol dehydrogenases, catalytic domain"/>
    <property type="match status" value="1"/>
</dbReference>
<dbReference type="AlphaFoldDB" id="A0A101RKV0"/>
<dbReference type="InterPro" id="IPR011032">
    <property type="entry name" value="GroES-like_sf"/>
</dbReference>
<dbReference type="RefSeq" id="WP_059211594.1">
    <property type="nucleotide sequence ID" value="NZ_KQ948683.1"/>
</dbReference>
<dbReference type="SUPFAM" id="SSF51735">
    <property type="entry name" value="NAD(P)-binding Rossmann-fold domains"/>
    <property type="match status" value="1"/>
</dbReference>
<dbReference type="InterPro" id="IPR036291">
    <property type="entry name" value="NAD(P)-bd_dom_sf"/>
</dbReference>
<evidence type="ECO:0000259" key="1">
    <source>
        <dbReference type="SMART" id="SM00829"/>
    </source>
</evidence>
<accession>A0A101RKV0</accession>
<protein>
    <recommendedName>
        <fullName evidence="1">Enoyl reductase (ER) domain-containing protein</fullName>
    </recommendedName>
</protein>
<dbReference type="CDD" id="cd08276">
    <property type="entry name" value="MDR7"/>
    <property type="match status" value="1"/>
</dbReference>
<gene>
    <name evidence="2" type="ORF">AQJ46_47590</name>
</gene>
<dbReference type="InterPro" id="IPR020843">
    <property type="entry name" value="ER"/>
</dbReference>
<dbReference type="InterPro" id="IPR013149">
    <property type="entry name" value="ADH-like_C"/>
</dbReference>
<dbReference type="Proteomes" id="UP000053669">
    <property type="component" value="Unassembled WGS sequence"/>
</dbReference>
<dbReference type="PANTHER" id="PTHR45033:SF2">
    <property type="entry name" value="ZINC-TYPE ALCOHOL DEHYDROGENASE-LIKE PROTEIN C1773.06C"/>
    <property type="match status" value="1"/>
</dbReference>
<organism evidence="2 3">
    <name type="scientific">Streptomyces canus</name>
    <dbReference type="NCBI Taxonomy" id="58343"/>
    <lineage>
        <taxon>Bacteria</taxon>
        <taxon>Bacillati</taxon>
        <taxon>Actinomycetota</taxon>
        <taxon>Actinomycetes</taxon>
        <taxon>Kitasatosporales</taxon>
        <taxon>Streptomycetaceae</taxon>
        <taxon>Streptomyces</taxon>
        <taxon>Streptomyces aurantiacus group</taxon>
    </lineage>
</organism>
<dbReference type="STRING" id="58343.AQJ46_47590"/>
<sequence>MSTDVQQTRRVELAKWGVENLAVTRVDRPGPGPGEVLVRNQAVSLNYRDLLVVAGQYNPRMALPLVPMSDSAGTIVESGAGATKFPVGTRVMPIHAPGWIAGRAPESGGARGGETPGVLAEHVVFDERDLVEVPAHLSAVEAATLPCAGVTAWNALFGGAEPLRPGGRVLILGTGGVALFALRFAKLAGAEVAITSKDDAKLARASEMGADHLINYRDDAKWGRTARTIFDGTGADLVVELGGGATLPESLRAVRRGGTVAMVGSVTGAVVENLSLPPVFMRAVTMRGVAVGPRELFEDMARAVGRHQVTPVVDHVFSGLESVGDALTTLANGSHFGKLVIELPE</sequence>